<organism evidence="1 2">
    <name type="scientific">Microthlaspi erraticum</name>
    <dbReference type="NCBI Taxonomy" id="1685480"/>
    <lineage>
        <taxon>Eukaryota</taxon>
        <taxon>Viridiplantae</taxon>
        <taxon>Streptophyta</taxon>
        <taxon>Embryophyta</taxon>
        <taxon>Tracheophyta</taxon>
        <taxon>Spermatophyta</taxon>
        <taxon>Magnoliopsida</taxon>
        <taxon>eudicotyledons</taxon>
        <taxon>Gunneridae</taxon>
        <taxon>Pentapetalae</taxon>
        <taxon>rosids</taxon>
        <taxon>malvids</taxon>
        <taxon>Brassicales</taxon>
        <taxon>Brassicaceae</taxon>
        <taxon>Coluteocarpeae</taxon>
        <taxon>Microthlaspi</taxon>
    </lineage>
</organism>
<reference evidence="1" key="1">
    <citation type="submission" date="2020-01" db="EMBL/GenBank/DDBJ databases">
        <authorList>
            <person name="Mishra B."/>
        </authorList>
    </citation>
    <scope>NUCLEOTIDE SEQUENCE [LARGE SCALE GENOMIC DNA]</scope>
</reference>
<dbReference type="Proteomes" id="UP000467841">
    <property type="component" value="Unassembled WGS sequence"/>
</dbReference>
<protein>
    <submittedName>
        <fullName evidence="1">Uncharacterized protein</fullName>
    </submittedName>
</protein>
<accession>A0A6D2KH49</accession>
<dbReference type="EMBL" id="CACVBM020001551">
    <property type="protein sequence ID" value="CAA7053855.1"/>
    <property type="molecule type" value="Genomic_DNA"/>
</dbReference>
<gene>
    <name evidence="1" type="ORF">MERR_LOCUS41091</name>
</gene>
<keyword evidence="2" id="KW-1185">Reference proteome</keyword>
<dbReference type="AlphaFoldDB" id="A0A6D2KH49"/>
<evidence type="ECO:0000313" key="2">
    <source>
        <dbReference type="Proteomes" id="UP000467841"/>
    </source>
</evidence>
<comment type="caution">
    <text evidence="1">The sequence shown here is derived from an EMBL/GenBank/DDBJ whole genome shotgun (WGS) entry which is preliminary data.</text>
</comment>
<name>A0A6D2KH49_9BRAS</name>
<proteinExistence type="predicted"/>
<evidence type="ECO:0000313" key="1">
    <source>
        <dbReference type="EMBL" id="CAA7053855.1"/>
    </source>
</evidence>
<sequence length="98" mass="10874">MISLSSKQQCLANNLETNVSFRSGYHTASSDFYFSAHHHADEAAATSHGLRSVERAECKDFYHNDHTTTHLEGCSGPHGSRSTSFLLESYFACISYPL</sequence>